<protein>
    <submittedName>
        <fullName evidence="1">Uncharacterized protein</fullName>
    </submittedName>
</protein>
<evidence type="ECO:0000313" key="1">
    <source>
        <dbReference type="EMBL" id="MYM85455.1"/>
    </source>
</evidence>
<gene>
    <name evidence="1" type="ORF">GTP44_26430</name>
</gene>
<organism evidence="1 2">
    <name type="scientific">Duganella lactea</name>
    <dbReference type="NCBI Taxonomy" id="2692173"/>
    <lineage>
        <taxon>Bacteria</taxon>
        <taxon>Pseudomonadati</taxon>
        <taxon>Pseudomonadota</taxon>
        <taxon>Betaproteobacteria</taxon>
        <taxon>Burkholderiales</taxon>
        <taxon>Oxalobacteraceae</taxon>
        <taxon>Telluria group</taxon>
        <taxon>Duganella</taxon>
    </lineage>
</organism>
<evidence type="ECO:0000313" key="2">
    <source>
        <dbReference type="Proteomes" id="UP000474565"/>
    </source>
</evidence>
<reference evidence="1 2" key="1">
    <citation type="submission" date="2019-12" db="EMBL/GenBank/DDBJ databases">
        <title>Novel species isolated from a subtropical stream in China.</title>
        <authorList>
            <person name="Lu H."/>
        </authorList>
    </citation>
    <scope>NUCLEOTIDE SEQUENCE [LARGE SCALE GENOMIC DNA]</scope>
    <source>
        <strain evidence="1 2">FT50W</strain>
    </source>
</reference>
<dbReference type="RefSeq" id="WP_161021747.1">
    <property type="nucleotide sequence ID" value="NZ_WWCP01000070.1"/>
</dbReference>
<accession>A0A6L8MTP4</accession>
<dbReference type="EMBL" id="WWCP01000070">
    <property type="protein sequence ID" value="MYM85455.1"/>
    <property type="molecule type" value="Genomic_DNA"/>
</dbReference>
<comment type="caution">
    <text evidence="1">The sequence shown here is derived from an EMBL/GenBank/DDBJ whole genome shotgun (WGS) entry which is preliminary data.</text>
</comment>
<name>A0A6L8MTP4_9BURK</name>
<dbReference type="AlphaFoldDB" id="A0A6L8MTP4"/>
<proteinExistence type="predicted"/>
<sequence>MDSQSTGQQRDSIYIQGGLKFQTLCATCNNHRLGLDYDPELKYFVDQMRIGMQAVVRNVVLPRIVRVEVDLHLVARSVIGHILAAHAVEDTQTWRQDIGASESLRQYFLHSDRAFPDDWRLYCWPYLSRKQVILRHAGWMDISLPDAGDKTVYGHIMKFLPFGFWLVHNRPLDFIIDALDITPRGVPDSVQEAISFDLRRTPHYLYPENPAGHQIMLFNNQQSSVAEPAPVRAKSRL</sequence>
<dbReference type="Proteomes" id="UP000474565">
    <property type="component" value="Unassembled WGS sequence"/>
</dbReference>